<protein>
    <submittedName>
        <fullName evidence="1">Uncharacterized protein</fullName>
    </submittedName>
</protein>
<evidence type="ECO:0000313" key="1">
    <source>
        <dbReference type="EMBL" id="MBD9360572.1"/>
    </source>
</evidence>
<accession>A0ABR9DBU4</accession>
<reference evidence="1 2" key="1">
    <citation type="submission" date="2020-09" db="EMBL/GenBank/DDBJ databases">
        <title>Methylomonas albis sp. nov. and Methylomonas fluvii sp. nov.: Two cold-adapted methanotrophs from the River Elbe and an amended description of Methylovulum psychrotolerans strain Eb1.</title>
        <authorList>
            <person name="Bussmann I.K."/>
            <person name="Klings K.-W."/>
            <person name="Warnstedt J."/>
            <person name="Hoppert M."/>
            <person name="Saborowski A."/>
            <person name="Horn F."/>
            <person name="Liebner S."/>
        </authorList>
    </citation>
    <scope>NUCLEOTIDE SEQUENCE [LARGE SCALE GENOMIC DNA]</scope>
    <source>
        <strain evidence="1 2">EbB</strain>
    </source>
</reference>
<proteinExistence type="predicted"/>
<gene>
    <name evidence="1" type="ORF">EBB_08495</name>
</gene>
<evidence type="ECO:0000313" key="2">
    <source>
        <dbReference type="Proteomes" id="UP000641152"/>
    </source>
</evidence>
<keyword evidence="2" id="KW-1185">Reference proteome</keyword>
<dbReference type="EMBL" id="JACXST010000001">
    <property type="protein sequence ID" value="MBD9360572.1"/>
    <property type="molecule type" value="Genomic_DNA"/>
</dbReference>
<name>A0ABR9DBU4_9GAMM</name>
<sequence>MSQCEIGKYATPHNIGSNEIAAADYSEHETGLPCLTKSIMSGGISNVRAIYSNYCL</sequence>
<dbReference type="Proteomes" id="UP000641152">
    <property type="component" value="Unassembled WGS sequence"/>
</dbReference>
<comment type="caution">
    <text evidence="1">The sequence shown here is derived from an EMBL/GenBank/DDBJ whole genome shotgun (WGS) entry which is preliminary data.</text>
</comment>
<organism evidence="1 2">
    <name type="scientific">Methylomonas fluvii</name>
    <dbReference type="NCBI Taxonomy" id="1854564"/>
    <lineage>
        <taxon>Bacteria</taxon>
        <taxon>Pseudomonadati</taxon>
        <taxon>Pseudomonadota</taxon>
        <taxon>Gammaproteobacteria</taxon>
        <taxon>Methylococcales</taxon>
        <taxon>Methylococcaceae</taxon>
        <taxon>Methylomonas</taxon>
    </lineage>
</organism>
<dbReference type="RefSeq" id="WP_192393303.1">
    <property type="nucleotide sequence ID" value="NZ_CAJHIU010000001.1"/>
</dbReference>